<dbReference type="GO" id="GO:0016036">
    <property type="term" value="P:cellular response to phosphate starvation"/>
    <property type="evidence" value="ECO:0007669"/>
    <property type="project" value="TreeGrafter"/>
</dbReference>
<dbReference type="Proteomes" id="UP000674938">
    <property type="component" value="Unassembled WGS sequence"/>
</dbReference>
<dbReference type="GO" id="GO:0000155">
    <property type="term" value="F:phosphorelay sensor kinase activity"/>
    <property type="evidence" value="ECO:0007669"/>
    <property type="project" value="InterPro"/>
</dbReference>
<dbReference type="PANTHER" id="PTHR45453">
    <property type="entry name" value="PHOSPHATE REGULON SENSOR PROTEIN PHOR"/>
    <property type="match status" value="1"/>
</dbReference>
<dbReference type="Pfam" id="PF00512">
    <property type="entry name" value="HisKA"/>
    <property type="match status" value="1"/>
</dbReference>
<comment type="subcellular location">
    <subcellularLocation>
        <location evidence="2">Membrane</location>
    </subcellularLocation>
</comment>
<dbReference type="Gene3D" id="1.10.287.130">
    <property type="match status" value="1"/>
</dbReference>
<evidence type="ECO:0000256" key="7">
    <source>
        <dbReference type="ARBA" id="ARBA00023012"/>
    </source>
</evidence>
<organism evidence="10 11">
    <name type="scientific">Vagococcus allomyrinae</name>
    <dbReference type="NCBI Taxonomy" id="2794353"/>
    <lineage>
        <taxon>Bacteria</taxon>
        <taxon>Bacillati</taxon>
        <taxon>Bacillota</taxon>
        <taxon>Bacilli</taxon>
        <taxon>Lactobacillales</taxon>
        <taxon>Enterococcaceae</taxon>
        <taxon>Vagococcus</taxon>
    </lineage>
</organism>
<dbReference type="EMBL" id="JAEEGA010000015">
    <property type="protein sequence ID" value="MBP1043338.1"/>
    <property type="molecule type" value="Genomic_DNA"/>
</dbReference>
<dbReference type="GO" id="GO:0004721">
    <property type="term" value="F:phosphoprotein phosphatase activity"/>
    <property type="evidence" value="ECO:0007669"/>
    <property type="project" value="TreeGrafter"/>
</dbReference>
<dbReference type="InterPro" id="IPR036890">
    <property type="entry name" value="HATPase_C_sf"/>
</dbReference>
<dbReference type="InterPro" id="IPR036097">
    <property type="entry name" value="HisK_dim/P_sf"/>
</dbReference>
<sequence>MKTEFKQRRSLFMRNVLAFGVIFLMLGFIVNQVLYQSLYTNIDEELRSVSTNSNFIEQELTKGDPGSNNMPKFSEELKPHRDLKPPNTFQVQPVLWSKDGKIINQEALGNRYTDMANLTFDKQKLGQIEALHVEDSYDQKINFRSITKQVDSGDVAYIQFISNTNQLEESMKFFQQVLIGCMIVFWILSIVVSYYLAKLNMAPIMASWKRQQEFVENSSHELRTPLTIIQAKLEKLFTKPNHTILEESEDIALALNETRRLNQLTNDLLLLARSDSNELVVDRKLADVKEFLVKASEPYQEIAKSQHKEMKLSLGHLQTVSFDSKLITQLLIILLDNALKYTGEGDTITVFSETTAKHWLIEVRDTGIGLKTSNTDQLFTRFYREDGARQRKTGGYGLGLSIAKSIVDMHHGKISIKENQPKGTVFSITLPLD</sequence>
<dbReference type="InterPro" id="IPR004358">
    <property type="entry name" value="Sig_transdc_His_kin-like_C"/>
</dbReference>
<keyword evidence="8" id="KW-0472">Membrane</keyword>
<evidence type="ECO:0000256" key="1">
    <source>
        <dbReference type="ARBA" id="ARBA00000085"/>
    </source>
</evidence>
<evidence type="ECO:0000313" key="10">
    <source>
        <dbReference type="EMBL" id="MBP1043338.1"/>
    </source>
</evidence>
<dbReference type="AlphaFoldDB" id="A0A940PG66"/>
<evidence type="ECO:0000256" key="5">
    <source>
        <dbReference type="ARBA" id="ARBA00022679"/>
    </source>
</evidence>
<dbReference type="EC" id="2.7.13.3" evidence="3"/>
<comment type="caution">
    <text evidence="10">The sequence shown here is derived from an EMBL/GenBank/DDBJ whole genome shotgun (WGS) entry which is preliminary data.</text>
</comment>
<dbReference type="InterPro" id="IPR003594">
    <property type="entry name" value="HATPase_dom"/>
</dbReference>
<dbReference type="RefSeq" id="WP_209531146.1">
    <property type="nucleotide sequence ID" value="NZ_JAEEGA010000015.1"/>
</dbReference>
<feature type="transmembrane region" description="Helical" evidence="8">
    <location>
        <begin position="12"/>
        <end position="30"/>
    </location>
</feature>
<dbReference type="Pfam" id="PF02518">
    <property type="entry name" value="HATPase_c"/>
    <property type="match status" value="1"/>
</dbReference>
<dbReference type="PANTHER" id="PTHR45453:SF1">
    <property type="entry name" value="PHOSPHATE REGULON SENSOR PROTEIN PHOR"/>
    <property type="match status" value="1"/>
</dbReference>
<evidence type="ECO:0000313" key="11">
    <source>
        <dbReference type="Proteomes" id="UP000674938"/>
    </source>
</evidence>
<reference evidence="10" key="1">
    <citation type="submission" date="2020-12" db="EMBL/GenBank/DDBJ databases">
        <title>Vagococcus allomyrinae sp. nov. and Enterococcus lavae sp. nov., isolated from the larvae of Allomyrina dichotoma.</title>
        <authorList>
            <person name="Lee S.D."/>
        </authorList>
    </citation>
    <scope>NUCLEOTIDE SEQUENCE</scope>
    <source>
        <strain evidence="10">BWB3-3</strain>
    </source>
</reference>
<dbReference type="PROSITE" id="PS50109">
    <property type="entry name" value="HIS_KIN"/>
    <property type="match status" value="1"/>
</dbReference>
<evidence type="ECO:0000256" key="2">
    <source>
        <dbReference type="ARBA" id="ARBA00004370"/>
    </source>
</evidence>
<evidence type="ECO:0000256" key="6">
    <source>
        <dbReference type="ARBA" id="ARBA00022777"/>
    </source>
</evidence>
<feature type="domain" description="Histidine kinase" evidence="9">
    <location>
        <begin position="217"/>
        <end position="433"/>
    </location>
</feature>
<gene>
    <name evidence="10" type="ORF">I6N95_20150</name>
</gene>
<proteinExistence type="predicted"/>
<keyword evidence="8" id="KW-0812">Transmembrane</keyword>
<evidence type="ECO:0000256" key="3">
    <source>
        <dbReference type="ARBA" id="ARBA00012438"/>
    </source>
</evidence>
<accession>A0A940PG66</accession>
<protein>
    <recommendedName>
        <fullName evidence="3">histidine kinase</fullName>
        <ecNumber evidence="3">2.7.13.3</ecNumber>
    </recommendedName>
</protein>
<dbReference type="InterPro" id="IPR005467">
    <property type="entry name" value="His_kinase_dom"/>
</dbReference>
<keyword evidence="4" id="KW-0597">Phosphoprotein</keyword>
<evidence type="ECO:0000256" key="4">
    <source>
        <dbReference type="ARBA" id="ARBA00022553"/>
    </source>
</evidence>
<evidence type="ECO:0000256" key="8">
    <source>
        <dbReference type="SAM" id="Phobius"/>
    </source>
</evidence>
<dbReference type="SMART" id="SM00387">
    <property type="entry name" value="HATPase_c"/>
    <property type="match status" value="1"/>
</dbReference>
<keyword evidence="11" id="KW-1185">Reference proteome</keyword>
<dbReference type="SUPFAM" id="SSF55874">
    <property type="entry name" value="ATPase domain of HSP90 chaperone/DNA topoisomerase II/histidine kinase"/>
    <property type="match status" value="1"/>
</dbReference>
<name>A0A940PG66_9ENTE</name>
<evidence type="ECO:0000259" key="9">
    <source>
        <dbReference type="PROSITE" id="PS50109"/>
    </source>
</evidence>
<dbReference type="SMART" id="SM00388">
    <property type="entry name" value="HisKA"/>
    <property type="match status" value="1"/>
</dbReference>
<keyword evidence="7" id="KW-0902">Two-component regulatory system</keyword>
<dbReference type="GO" id="GO:0005886">
    <property type="term" value="C:plasma membrane"/>
    <property type="evidence" value="ECO:0007669"/>
    <property type="project" value="TreeGrafter"/>
</dbReference>
<keyword evidence="5" id="KW-0808">Transferase</keyword>
<dbReference type="PRINTS" id="PR00344">
    <property type="entry name" value="BCTRLSENSOR"/>
</dbReference>
<keyword evidence="8" id="KW-1133">Transmembrane helix</keyword>
<feature type="transmembrane region" description="Helical" evidence="8">
    <location>
        <begin position="173"/>
        <end position="197"/>
    </location>
</feature>
<dbReference type="CDD" id="cd00082">
    <property type="entry name" value="HisKA"/>
    <property type="match status" value="1"/>
</dbReference>
<dbReference type="InterPro" id="IPR003661">
    <property type="entry name" value="HisK_dim/P_dom"/>
</dbReference>
<dbReference type="FunFam" id="3.30.565.10:FF:000006">
    <property type="entry name" value="Sensor histidine kinase WalK"/>
    <property type="match status" value="1"/>
</dbReference>
<dbReference type="SUPFAM" id="SSF47384">
    <property type="entry name" value="Homodimeric domain of signal transducing histidine kinase"/>
    <property type="match status" value="1"/>
</dbReference>
<dbReference type="Gene3D" id="3.30.565.10">
    <property type="entry name" value="Histidine kinase-like ATPase, C-terminal domain"/>
    <property type="match status" value="1"/>
</dbReference>
<keyword evidence="6 10" id="KW-0418">Kinase</keyword>
<comment type="catalytic activity">
    <reaction evidence="1">
        <text>ATP + protein L-histidine = ADP + protein N-phospho-L-histidine.</text>
        <dbReference type="EC" id="2.7.13.3"/>
    </reaction>
</comment>
<dbReference type="InterPro" id="IPR050351">
    <property type="entry name" value="BphY/WalK/GraS-like"/>
</dbReference>